<keyword evidence="2" id="KW-0472">Membrane</keyword>
<evidence type="ECO:0000313" key="4">
    <source>
        <dbReference type="Proteomes" id="UP000178859"/>
    </source>
</evidence>
<evidence type="ECO:0000256" key="2">
    <source>
        <dbReference type="SAM" id="Phobius"/>
    </source>
</evidence>
<feature type="region of interest" description="Disordered" evidence="1">
    <location>
        <begin position="1"/>
        <end position="27"/>
    </location>
</feature>
<accession>A0A1F5MFY8</accession>
<sequence>MDNNPTPPAPIQSGPAPAVQPVPAPQPTAPGSSKLVLYFVIGLVLVVLLIAGAYLFMSRQQQTAKNASNETTSQEIVQTTPAPQETVDALDRDLSALNIGNTDSDFSSIDTDLQQL</sequence>
<evidence type="ECO:0000256" key="1">
    <source>
        <dbReference type="SAM" id="MobiDB-lite"/>
    </source>
</evidence>
<protein>
    <submittedName>
        <fullName evidence="3">Uncharacterized protein</fullName>
    </submittedName>
</protein>
<dbReference type="EMBL" id="MFDT01000071">
    <property type="protein sequence ID" value="OGE64277.1"/>
    <property type="molecule type" value="Genomic_DNA"/>
</dbReference>
<feature type="compositionally biased region" description="Pro residues" evidence="1">
    <location>
        <begin position="1"/>
        <end position="10"/>
    </location>
</feature>
<feature type="compositionally biased region" description="Polar residues" evidence="1">
    <location>
        <begin position="63"/>
        <end position="83"/>
    </location>
</feature>
<feature type="transmembrane region" description="Helical" evidence="2">
    <location>
        <begin position="35"/>
        <end position="56"/>
    </location>
</feature>
<dbReference type="Proteomes" id="UP000178859">
    <property type="component" value="Unassembled WGS sequence"/>
</dbReference>
<feature type="region of interest" description="Disordered" evidence="1">
    <location>
        <begin position="63"/>
        <end position="85"/>
    </location>
</feature>
<dbReference type="AlphaFoldDB" id="A0A1F5MFY8"/>
<feature type="compositionally biased region" description="Pro residues" evidence="1">
    <location>
        <begin position="18"/>
        <end position="27"/>
    </location>
</feature>
<reference evidence="3 4" key="1">
    <citation type="journal article" date="2016" name="Nat. Commun.">
        <title>Thousands of microbial genomes shed light on interconnected biogeochemical processes in an aquifer system.</title>
        <authorList>
            <person name="Anantharaman K."/>
            <person name="Brown C.T."/>
            <person name="Hug L.A."/>
            <person name="Sharon I."/>
            <person name="Castelle C.J."/>
            <person name="Probst A.J."/>
            <person name="Thomas B.C."/>
            <person name="Singh A."/>
            <person name="Wilkins M.J."/>
            <person name="Karaoz U."/>
            <person name="Brodie E.L."/>
            <person name="Williams K.H."/>
            <person name="Hubbard S.S."/>
            <person name="Banfield J.F."/>
        </authorList>
    </citation>
    <scope>NUCLEOTIDE SEQUENCE [LARGE SCALE GENOMIC DNA]</scope>
</reference>
<gene>
    <name evidence="3" type="ORF">A3I48_00820</name>
</gene>
<organism evidence="3 4">
    <name type="scientific">Candidatus Daviesbacteria bacterium RIFCSPLOWO2_02_FULL_36_7</name>
    <dbReference type="NCBI Taxonomy" id="1797792"/>
    <lineage>
        <taxon>Bacteria</taxon>
        <taxon>Candidatus Daviesiibacteriota</taxon>
    </lineage>
</organism>
<comment type="caution">
    <text evidence="3">The sequence shown here is derived from an EMBL/GenBank/DDBJ whole genome shotgun (WGS) entry which is preliminary data.</text>
</comment>
<name>A0A1F5MFY8_9BACT</name>
<keyword evidence="2" id="KW-0812">Transmembrane</keyword>
<keyword evidence="2" id="KW-1133">Transmembrane helix</keyword>
<proteinExistence type="predicted"/>
<evidence type="ECO:0000313" key="3">
    <source>
        <dbReference type="EMBL" id="OGE64277.1"/>
    </source>
</evidence>